<proteinExistence type="predicted"/>
<dbReference type="AlphaFoldDB" id="A0A6A7BX77"/>
<feature type="region of interest" description="Disordered" evidence="1">
    <location>
        <begin position="242"/>
        <end position="319"/>
    </location>
</feature>
<feature type="compositionally biased region" description="Basic residues" evidence="1">
    <location>
        <begin position="272"/>
        <end position="281"/>
    </location>
</feature>
<reference evidence="2" key="1">
    <citation type="journal article" date="2020" name="Stud. Mycol.">
        <title>101 Dothideomycetes genomes: a test case for predicting lifestyles and emergence of pathogens.</title>
        <authorList>
            <person name="Haridas S."/>
            <person name="Albert R."/>
            <person name="Binder M."/>
            <person name="Bloem J."/>
            <person name="Labutti K."/>
            <person name="Salamov A."/>
            <person name="Andreopoulos B."/>
            <person name="Baker S."/>
            <person name="Barry K."/>
            <person name="Bills G."/>
            <person name="Bluhm B."/>
            <person name="Cannon C."/>
            <person name="Castanera R."/>
            <person name="Culley D."/>
            <person name="Daum C."/>
            <person name="Ezra D."/>
            <person name="Gonzalez J."/>
            <person name="Henrissat B."/>
            <person name="Kuo A."/>
            <person name="Liang C."/>
            <person name="Lipzen A."/>
            <person name="Lutzoni F."/>
            <person name="Magnuson J."/>
            <person name="Mondo S."/>
            <person name="Nolan M."/>
            <person name="Ohm R."/>
            <person name="Pangilinan J."/>
            <person name="Park H.-J."/>
            <person name="Ramirez L."/>
            <person name="Alfaro M."/>
            <person name="Sun H."/>
            <person name="Tritt A."/>
            <person name="Yoshinaga Y."/>
            <person name="Zwiers L.-H."/>
            <person name="Turgeon B."/>
            <person name="Goodwin S."/>
            <person name="Spatafora J."/>
            <person name="Crous P."/>
            <person name="Grigoriev I."/>
        </authorList>
    </citation>
    <scope>NUCLEOTIDE SEQUENCE</scope>
    <source>
        <strain evidence="2">CBS 480.64</strain>
    </source>
</reference>
<name>A0A6A7BX77_9PEZI</name>
<organism evidence="2 3">
    <name type="scientific">Piedraia hortae CBS 480.64</name>
    <dbReference type="NCBI Taxonomy" id="1314780"/>
    <lineage>
        <taxon>Eukaryota</taxon>
        <taxon>Fungi</taxon>
        <taxon>Dikarya</taxon>
        <taxon>Ascomycota</taxon>
        <taxon>Pezizomycotina</taxon>
        <taxon>Dothideomycetes</taxon>
        <taxon>Dothideomycetidae</taxon>
        <taxon>Capnodiales</taxon>
        <taxon>Piedraiaceae</taxon>
        <taxon>Piedraia</taxon>
    </lineage>
</organism>
<feature type="compositionally biased region" description="Acidic residues" evidence="1">
    <location>
        <begin position="242"/>
        <end position="256"/>
    </location>
</feature>
<evidence type="ECO:0000313" key="2">
    <source>
        <dbReference type="EMBL" id="KAF2859597.1"/>
    </source>
</evidence>
<keyword evidence="3" id="KW-1185">Reference proteome</keyword>
<accession>A0A6A7BX77</accession>
<sequence length="319" mass="35471">MSETHYTMPTNLGSSPCNLTASPIIPFARAASEPLTIANAPLRFEESHHFPIPVNTNSPMYVEIQFGTVPYFIALSEFGSAHVTECNRFRVLAEDEARMMKGWLPSPEFQDMLLKYTFPPGLGDEQLAKEEIKVQVYSPPKSPTELSDKLEYMDNPPPLGMSFRGPILEGNSIQTIPREWKEFKKFKRRKRPDDLVRDITTPEILREVELGFLFLKLGREAAKVGAERLRRLGREVKVLGGEEGELGDGKGEDEENSGPVSQDKKGGDKKTTQKKTNKKRAAPQASNSSDVKKARKQQPNAGVGGDGMRTRSGRCIPGP</sequence>
<evidence type="ECO:0000313" key="3">
    <source>
        <dbReference type="Proteomes" id="UP000799421"/>
    </source>
</evidence>
<evidence type="ECO:0000256" key="1">
    <source>
        <dbReference type="SAM" id="MobiDB-lite"/>
    </source>
</evidence>
<gene>
    <name evidence="2" type="ORF">K470DRAFT_265169</name>
</gene>
<protein>
    <submittedName>
        <fullName evidence="2">Uncharacterized protein</fullName>
    </submittedName>
</protein>
<dbReference type="Proteomes" id="UP000799421">
    <property type="component" value="Unassembled WGS sequence"/>
</dbReference>
<dbReference type="EMBL" id="MU005991">
    <property type="protein sequence ID" value="KAF2859597.1"/>
    <property type="molecule type" value="Genomic_DNA"/>
</dbReference>
<feature type="compositionally biased region" description="Basic and acidic residues" evidence="1">
    <location>
        <begin position="262"/>
        <end position="271"/>
    </location>
</feature>